<feature type="non-terminal residue" evidence="1">
    <location>
        <position position="1"/>
    </location>
</feature>
<dbReference type="Proteomes" id="UP000000311">
    <property type="component" value="Unassembled WGS sequence"/>
</dbReference>
<feature type="non-terminal residue" evidence="1">
    <location>
        <position position="45"/>
    </location>
</feature>
<reference evidence="1 2" key="1">
    <citation type="journal article" date="2010" name="Science">
        <title>Genomic comparison of the ants Camponotus floridanus and Harpegnathos saltator.</title>
        <authorList>
            <person name="Bonasio R."/>
            <person name="Zhang G."/>
            <person name="Ye C."/>
            <person name="Mutti N.S."/>
            <person name="Fang X."/>
            <person name="Qin N."/>
            <person name="Donahue G."/>
            <person name="Yang P."/>
            <person name="Li Q."/>
            <person name="Li C."/>
            <person name="Zhang P."/>
            <person name="Huang Z."/>
            <person name="Berger S.L."/>
            <person name="Reinberg D."/>
            <person name="Wang J."/>
            <person name="Liebig J."/>
        </authorList>
    </citation>
    <scope>NUCLEOTIDE SEQUENCE [LARGE SCALE GENOMIC DNA]</scope>
    <source>
        <strain evidence="2">C129</strain>
    </source>
</reference>
<name>E2ACS7_CAMFO</name>
<keyword evidence="2" id="KW-1185">Reference proteome</keyword>
<accession>E2ACS7</accession>
<sequence>WKATQFRFFLLYCGSVVLKDVLSDHHYRHFLLLFAACRILNSSDL</sequence>
<evidence type="ECO:0000313" key="2">
    <source>
        <dbReference type="Proteomes" id="UP000000311"/>
    </source>
</evidence>
<dbReference type="AlphaFoldDB" id="E2ACS7"/>
<gene>
    <name evidence="1" type="ORF">EAG_00106</name>
</gene>
<protein>
    <submittedName>
        <fullName evidence="1">Uncharacterized protein</fullName>
    </submittedName>
</protein>
<evidence type="ECO:0000313" key="1">
    <source>
        <dbReference type="EMBL" id="EFN68762.1"/>
    </source>
</evidence>
<organism evidence="2">
    <name type="scientific">Camponotus floridanus</name>
    <name type="common">Florida carpenter ant</name>
    <dbReference type="NCBI Taxonomy" id="104421"/>
    <lineage>
        <taxon>Eukaryota</taxon>
        <taxon>Metazoa</taxon>
        <taxon>Ecdysozoa</taxon>
        <taxon>Arthropoda</taxon>
        <taxon>Hexapoda</taxon>
        <taxon>Insecta</taxon>
        <taxon>Pterygota</taxon>
        <taxon>Neoptera</taxon>
        <taxon>Endopterygota</taxon>
        <taxon>Hymenoptera</taxon>
        <taxon>Apocrita</taxon>
        <taxon>Aculeata</taxon>
        <taxon>Formicoidea</taxon>
        <taxon>Formicidae</taxon>
        <taxon>Formicinae</taxon>
        <taxon>Camponotus</taxon>
    </lineage>
</organism>
<dbReference type="InParanoid" id="E2ACS7"/>
<dbReference type="EMBL" id="GL438569">
    <property type="protein sequence ID" value="EFN68762.1"/>
    <property type="molecule type" value="Genomic_DNA"/>
</dbReference>
<proteinExistence type="predicted"/>